<dbReference type="EMBL" id="JAELVF020000001">
    <property type="protein sequence ID" value="MBU7599027.1"/>
    <property type="molecule type" value="Genomic_DNA"/>
</dbReference>
<dbReference type="SUPFAM" id="SSF81301">
    <property type="entry name" value="Nucleotidyltransferase"/>
    <property type="match status" value="1"/>
</dbReference>
<dbReference type="PANTHER" id="PTHR21043:SF0">
    <property type="entry name" value="MITOCHONDRIAL ASSEMBLY OF RIBOSOMAL LARGE SUBUNIT PROTEIN 1"/>
    <property type="match status" value="1"/>
</dbReference>
<keyword evidence="2" id="KW-0678">Repressor</keyword>
<gene>
    <name evidence="2 3" type="primary">rsfS</name>
    <name evidence="3" type="ORF">JGS22_015770</name>
</gene>
<dbReference type="GO" id="GO:0042256">
    <property type="term" value="P:cytosolic ribosome assembly"/>
    <property type="evidence" value="ECO:0007669"/>
    <property type="project" value="UniProtKB-UniRule"/>
</dbReference>
<keyword evidence="4" id="KW-1185">Reference proteome</keyword>
<evidence type="ECO:0000313" key="4">
    <source>
        <dbReference type="Proteomes" id="UP000694501"/>
    </source>
</evidence>
<keyword evidence="2" id="KW-0963">Cytoplasm</keyword>
<evidence type="ECO:0000313" key="3">
    <source>
        <dbReference type="EMBL" id="MBU7599027.1"/>
    </source>
</evidence>
<organism evidence="3 4">
    <name type="scientific">Streptomyces tardus</name>
    <dbReference type="NCBI Taxonomy" id="2780544"/>
    <lineage>
        <taxon>Bacteria</taxon>
        <taxon>Bacillati</taxon>
        <taxon>Actinomycetota</taxon>
        <taxon>Actinomycetes</taxon>
        <taxon>Kitasatosporales</taxon>
        <taxon>Streptomycetaceae</taxon>
        <taxon>Streptomyces</taxon>
    </lineage>
</organism>
<protein>
    <recommendedName>
        <fullName evidence="2">Ribosomal silencing factor RsfS</fullName>
    </recommendedName>
</protein>
<dbReference type="InterPro" id="IPR043519">
    <property type="entry name" value="NT_sf"/>
</dbReference>
<dbReference type="AlphaFoldDB" id="A0A949JFF4"/>
<dbReference type="GO" id="GO:0090071">
    <property type="term" value="P:negative regulation of ribosome biogenesis"/>
    <property type="evidence" value="ECO:0007669"/>
    <property type="project" value="UniProtKB-UniRule"/>
</dbReference>
<dbReference type="Proteomes" id="UP000694501">
    <property type="component" value="Unassembled WGS sequence"/>
</dbReference>
<dbReference type="RefSeq" id="WP_211038502.1">
    <property type="nucleotide sequence ID" value="NZ_JAELVF020000001.1"/>
</dbReference>
<dbReference type="GO" id="GO:0043023">
    <property type="term" value="F:ribosomal large subunit binding"/>
    <property type="evidence" value="ECO:0007669"/>
    <property type="project" value="TreeGrafter"/>
</dbReference>
<dbReference type="Pfam" id="PF02410">
    <property type="entry name" value="RsfS"/>
    <property type="match status" value="1"/>
</dbReference>
<comment type="caution">
    <text evidence="3">The sequence shown here is derived from an EMBL/GenBank/DDBJ whole genome shotgun (WGS) entry which is preliminary data.</text>
</comment>
<dbReference type="FunFam" id="3.30.460.10:FF:000008">
    <property type="entry name" value="Ribosomal silencing factor RsfS"/>
    <property type="match status" value="1"/>
</dbReference>
<dbReference type="Gene3D" id="3.30.460.10">
    <property type="entry name" value="Beta Polymerase, domain 2"/>
    <property type="match status" value="1"/>
</dbReference>
<comment type="function">
    <text evidence="2">Functions as a ribosomal silencing factor. Interacts with ribosomal protein uL14 (rplN), blocking formation of intersubunit bridge B8. Prevents association of the 30S and 50S ribosomal subunits and the formation of functional ribosomes, thus repressing translation.</text>
</comment>
<sequence>MTATDLSLELVAAAAQAAADKLAHDIVAYDVSDVLAITDAFVLASAPNDRQVKAIVDGVEEQLLKELGAKPVRREGERDGRWVLLDYVDIVVHVQHSEERVFYALERLWKDCPELALPEDAIATRGKGAEHAGDSAESGEPA</sequence>
<reference evidence="3" key="1">
    <citation type="submission" date="2021-06" db="EMBL/GenBank/DDBJ databases">
        <title>Sequencing of actinobacteria type strains.</title>
        <authorList>
            <person name="Nguyen G.-S."/>
            <person name="Wentzel A."/>
        </authorList>
    </citation>
    <scope>NUCLEOTIDE SEQUENCE</scope>
    <source>
        <strain evidence="3">P38-E01</strain>
    </source>
</reference>
<dbReference type="GO" id="GO:0005737">
    <property type="term" value="C:cytoplasm"/>
    <property type="evidence" value="ECO:0007669"/>
    <property type="project" value="UniProtKB-SubCell"/>
</dbReference>
<dbReference type="PANTHER" id="PTHR21043">
    <property type="entry name" value="IOJAP SUPERFAMILY ORTHOLOG"/>
    <property type="match status" value="1"/>
</dbReference>
<proteinExistence type="inferred from homology"/>
<dbReference type="GO" id="GO:0017148">
    <property type="term" value="P:negative regulation of translation"/>
    <property type="evidence" value="ECO:0007669"/>
    <property type="project" value="UniProtKB-UniRule"/>
</dbReference>
<dbReference type="InterPro" id="IPR004394">
    <property type="entry name" value="Iojap/RsfS/C7orf30"/>
</dbReference>
<accession>A0A949JFF4</accession>
<comment type="subunit">
    <text evidence="2">Interacts with ribosomal protein uL14 (rplN).</text>
</comment>
<evidence type="ECO:0000256" key="2">
    <source>
        <dbReference type="HAMAP-Rule" id="MF_01477"/>
    </source>
</evidence>
<evidence type="ECO:0000256" key="1">
    <source>
        <dbReference type="ARBA" id="ARBA00010574"/>
    </source>
</evidence>
<dbReference type="NCBIfam" id="TIGR00090">
    <property type="entry name" value="rsfS_iojap_ybeB"/>
    <property type="match status" value="1"/>
</dbReference>
<dbReference type="HAMAP" id="MF_01477">
    <property type="entry name" value="Iojap_RsfS"/>
    <property type="match status" value="1"/>
</dbReference>
<comment type="similarity">
    <text evidence="1 2">Belongs to the Iojap/RsfS family.</text>
</comment>
<name>A0A949JFF4_9ACTN</name>
<keyword evidence="2" id="KW-0810">Translation regulation</keyword>
<comment type="subcellular location">
    <subcellularLocation>
        <location evidence="2">Cytoplasm</location>
    </subcellularLocation>
</comment>